<dbReference type="AlphaFoldDB" id="A0A916EKD4"/>
<dbReference type="OrthoDB" id="10462726at2759"/>
<organism evidence="1 2">
    <name type="scientific">Rhizophagus irregularis</name>
    <dbReference type="NCBI Taxonomy" id="588596"/>
    <lineage>
        <taxon>Eukaryota</taxon>
        <taxon>Fungi</taxon>
        <taxon>Fungi incertae sedis</taxon>
        <taxon>Mucoromycota</taxon>
        <taxon>Glomeromycotina</taxon>
        <taxon>Glomeromycetes</taxon>
        <taxon>Glomerales</taxon>
        <taxon>Glomeraceae</taxon>
        <taxon>Rhizophagus</taxon>
    </lineage>
</organism>
<gene>
    <name evidence="1" type="ORF">CHRIB12_LOCUS23629</name>
</gene>
<accession>A0A916EKD4</accession>
<reference evidence="1" key="1">
    <citation type="submission" date="2020-05" db="EMBL/GenBank/DDBJ databases">
        <authorList>
            <person name="Rincon C."/>
            <person name="Sanders R I."/>
            <person name="Robbins C."/>
            <person name="Chaturvedi A."/>
        </authorList>
    </citation>
    <scope>NUCLEOTIDE SEQUENCE</scope>
    <source>
        <strain evidence="1">CHB12</strain>
    </source>
</reference>
<comment type="caution">
    <text evidence="1">The sequence shown here is derived from an EMBL/GenBank/DDBJ whole genome shotgun (WGS) entry which is preliminary data.</text>
</comment>
<dbReference type="Proteomes" id="UP000684084">
    <property type="component" value="Unassembled WGS sequence"/>
</dbReference>
<dbReference type="VEuPathDB" id="FungiDB:RhiirFUN_025331"/>
<sequence length="75" mass="9180">MCESHNNLTFLVTYIDLMMKNYEIYQKFTYTRPRTIQIINYLYRGIGATEMKSKDKDQDEGERKWRNWLLQLSSF</sequence>
<name>A0A916EKD4_9GLOM</name>
<proteinExistence type="predicted"/>
<evidence type="ECO:0000313" key="2">
    <source>
        <dbReference type="Proteomes" id="UP000684084"/>
    </source>
</evidence>
<evidence type="ECO:0000313" key="1">
    <source>
        <dbReference type="EMBL" id="CAB5395004.1"/>
    </source>
</evidence>
<protein>
    <submittedName>
        <fullName evidence="1">Uncharacterized protein</fullName>
    </submittedName>
</protein>
<dbReference type="EMBL" id="CAGKOT010000094">
    <property type="protein sequence ID" value="CAB5395004.1"/>
    <property type="molecule type" value="Genomic_DNA"/>
</dbReference>